<dbReference type="Pfam" id="PF08743">
    <property type="entry name" value="Nse4_C"/>
    <property type="match status" value="1"/>
</dbReference>
<protein>
    <recommendedName>
        <fullName evidence="7">Non-structural maintenance of chromosomes element 4</fullName>
    </recommendedName>
</protein>
<keyword evidence="6 7" id="KW-0539">Nucleus</keyword>
<dbReference type="GO" id="GO:0006281">
    <property type="term" value="P:DNA repair"/>
    <property type="evidence" value="ECO:0007669"/>
    <property type="project" value="UniProtKB-UniRule"/>
</dbReference>
<dbReference type="GO" id="GO:0006310">
    <property type="term" value="P:DNA recombination"/>
    <property type="evidence" value="ECO:0007669"/>
    <property type="project" value="UniProtKB-UniRule"/>
</dbReference>
<dbReference type="EMBL" id="VXIT01000003">
    <property type="protein sequence ID" value="KAA6413829.1"/>
    <property type="molecule type" value="Genomic_DNA"/>
</dbReference>
<sequence>MARSARLSPEEDGGDNLHAASASTRQTSSRPAPNNLASLSPSPAASFSSDKENQKDTANASRQANSKAKAMAPPEPPTPTSADSDSSRANKRRRLGERVAPNATQLAHQRQLNVVVDTRYYDPDQSIEERRVIRKGLRDLTKELNDSHAEYMQPNSTGLADTITRANEIYENVKQTSDAVLDSRLLVTTSDLTAKKTAQLALGDESQGVDVEDFISKCISFMRRGESDAEATTPGAGNPQRRRRRRHDDSDGEISAAEGSGDEGDALNWQWLGRKACFPNNVRPAVPGFLLGPLSVQKRARKQTQRRERLQKRDPKDAVRPEVLQAEHLDKRENSNLTTLCKNIRDLLVKSQTEGEEKTVADANAAEERGELTEALSQALMDKYGMADDGGVQFFRFVVNPKSFGQTVENLFYTSFLIRDGSVAIDKDSHMLPTLRESSSSPAPCIAHISHLRTNTLPPSAPFSTYANVFFVPTKPDATTPRTAAELKEHGIHKHQAVFHLDFPTWRDLVDTFGIKDCIIPHRQSDEGAQVGATGWYA</sequence>
<dbReference type="PANTHER" id="PTHR16140">
    <property type="entry name" value="NON-STRUCTURAL MAINTENANCE OF CHROMOSOMES ELEMENT 4"/>
    <property type="match status" value="1"/>
</dbReference>
<name>A0A5M8PXK7_9LECA</name>
<dbReference type="InterPro" id="IPR027786">
    <property type="entry name" value="Nse4/EID"/>
</dbReference>
<evidence type="ECO:0000256" key="4">
    <source>
        <dbReference type="ARBA" id="ARBA00023172"/>
    </source>
</evidence>
<feature type="compositionally biased region" description="Basic and acidic residues" evidence="8">
    <location>
        <begin position="305"/>
        <end position="320"/>
    </location>
</feature>
<dbReference type="GO" id="GO:0030915">
    <property type="term" value="C:Smc5-Smc6 complex"/>
    <property type="evidence" value="ECO:0007669"/>
    <property type="project" value="UniProtKB-UniRule"/>
</dbReference>
<gene>
    <name evidence="11" type="ORF">FRX48_02191</name>
</gene>
<feature type="region of interest" description="Disordered" evidence="8">
    <location>
        <begin position="297"/>
        <end position="320"/>
    </location>
</feature>
<comment type="similarity">
    <text evidence="2 7">Belongs to the NSE4 family.</text>
</comment>
<comment type="function">
    <text evidence="7">Component of the SMC5-SMC6 complex, that promotes sister chromatid alignment after DNA damage and facilitates double-stranded DNA breaks (DSBs) repair via homologous recombination between sister chromatids.</text>
</comment>
<dbReference type="InterPro" id="IPR029225">
    <property type="entry name" value="Nse4_Nse3-bd"/>
</dbReference>
<feature type="domain" description="Non-structural maintenance of chromosome element 4 C-terminal" evidence="9">
    <location>
        <begin position="392"/>
        <end position="439"/>
    </location>
</feature>
<evidence type="ECO:0000313" key="12">
    <source>
        <dbReference type="Proteomes" id="UP000324767"/>
    </source>
</evidence>
<dbReference type="Proteomes" id="UP000324767">
    <property type="component" value="Unassembled WGS sequence"/>
</dbReference>
<evidence type="ECO:0000313" key="11">
    <source>
        <dbReference type="EMBL" id="KAA6413829.1"/>
    </source>
</evidence>
<evidence type="ECO:0000259" key="10">
    <source>
        <dbReference type="Pfam" id="PF15412"/>
    </source>
</evidence>
<evidence type="ECO:0000256" key="6">
    <source>
        <dbReference type="ARBA" id="ARBA00023242"/>
    </source>
</evidence>
<dbReference type="GO" id="GO:0005634">
    <property type="term" value="C:nucleus"/>
    <property type="evidence" value="ECO:0007669"/>
    <property type="project" value="UniProtKB-SubCell"/>
</dbReference>
<feature type="region of interest" description="Disordered" evidence="8">
    <location>
        <begin position="1"/>
        <end position="105"/>
    </location>
</feature>
<keyword evidence="5 7" id="KW-0234">DNA repair</keyword>
<evidence type="ECO:0000256" key="5">
    <source>
        <dbReference type="ARBA" id="ARBA00023204"/>
    </source>
</evidence>
<feature type="domain" description="Nse4/EID protein Nse3/MAGE-binding" evidence="10">
    <location>
        <begin position="182"/>
        <end position="228"/>
    </location>
</feature>
<feature type="compositionally biased region" description="Low complexity" evidence="8">
    <location>
        <begin position="19"/>
        <end position="46"/>
    </location>
</feature>
<reference evidence="11 12" key="1">
    <citation type="submission" date="2019-09" db="EMBL/GenBank/DDBJ databases">
        <title>The hologenome of the rock-dwelling lichen Lasallia pustulata.</title>
        <authorList>
            <person name="Greshake Tzovaras B."/>
            <person name="Segers F."/>
            <person name="Bicker A."/>
            <person name="Dal Grande F."/>
            <person name="Otte J."/>
            <person name="Hankeln T."/>
            <person name="Schmitt I."/>
            <person name="Ebersberger I."/>
        </authorList>
    </citation>
    <scope>NUCLEOTIDE SEQUENCE [LARGE SCALE GENOMIC DNA]</scope>
    <source>
        <strain evidence="11">A1-1</strain>
    </source>
</reference>
<evidence type="ECO:0000256" key="7">
    <source>
        <dbReference type="RuleBase" id="RU365071"/>
    </source>
</evidence>
<comment type="subunit">
    <text evidence="7">Component of the SMC5-SMC6 complex.</text>
</comment>
<dbReference type="AlphaFoldDB" id="A0A5M8PXK7"/>
<evidence type="ECO:0000256" key="8">
    <source>
        <dbReference type="SAM" id="MobiDB-lite"/>
    </source>
</evidence>
<feature type="region of interest" description="Disordered" evidence="8">
    <location>
        <begin position="225"/>
        <end position="262"/>
    </location>
</feature>
<feature type="compositionally biased region" description="Polar residues" evidence="8">
    <location>
        <begin position="56"/>
        <end position="65"/>
    </location>
</feature>
<dbReference type="Pfam" id="PF15412">
    <property type="entry name" value="Nse4-Nse3_bdg"/>
    <property type="match status" value="1"/>
</dbReference>
<keyword evidence="4 7" id="KW-0233">DNA recombination</keyword>
<evidence type="ECO:0000256" key="2">
    <source>
        <dbReference type="ARBA" id="ARBA00008997"/>
    </source>
</evidence>
<accession>A0A5M8PXK7</accession>
<dbReference type="PANTHER" id="PTHR16140:SF0">
    <property type="entry name" value="NON-STRUCTURAL MAINTENANCE OF CHROMOSOMES ELEMENT 4"/>
    <property type="match status" value="1"/>
</dbReference>
<evidence type="ECO:0000256" key="3">
    <source>
        <dbReference type="ARBA" id="ARBA00022763"/>
    </source>
</evidence>
<proteinExistence type="inferred from homology"/>
<dbReference type="InterPro" id="IPR014854">
    <property type="entry name" value="Nse4_C"/>
</dbReference>
<keyword evidence="3 7" id="KW-0227">DNA damage</keyword>
<dbReference type="OrthoDB" id="361242at2759"/>
<evidence type="ECO:0000256" key="1">
    <source>
        <dbReference type="ARBA" id="ARBA00004123"/>
    </source>
</evidence>
<comment type="subcellular location">
    <subcellularLocation>
        <location evidence="1 7">Nucleus</location>
    </subcellularLocation>
</comment>
<evidence type="ECO:0000259" key="9">
    <source>
        <dbReference type="Pfam" id="PF08743"/>
    </source>
</evidence>
<comment type="caution">
    <text evidence="11">The sequence shown here is derived from an EMBL/GenBank/DDBJ whole genome shotgun (WGS) entry which is preliminary data.</text>
</comment>
<organism evidence="11 12">
    <name type="scientific">Lasallia pustulata</name>
    <dbReference type="NCBI Taxonomy" id="136370"/>
    <lineage>
        <taxon>Eukaryota</taxon>
        <taxon>Fungi</taxon>
        <taxon>Dikarya</taxon>
        <taxon>Ascomycota</taxon>
        <taxon>Pezizomycotina</taxon>
        <taxon>Lecanoromycetes</taxon>
        <taxon>OSLEUM clade</taxon>
        <taxon>Umbilicariomycetidae</taxon>
        <taxon>Umbilicariales</taxon>
        <taxon>Umbilicariaceae</taxon>
        <taxon>Lasallia</taxon>
    </lineage>
</organism>